<sequence>MIITRYRWADCPHVQHANDSGQPMSWVVVRDPVNSIVDAEPSHDCPACEDPEVTHPGISIMPRVPESTHQSTSARAQTTPLNPVVNSFTPSQAMVDPHEFIPSTNDHLAAQQAMVNPYESAVHANSYLAVQQNMMNPYALTLPSNNYPAVQQPLDYQYQQQVYNSAGQIVMPPFYGPAGPMDFAGSIPTAGPTNQLAAGPLHHASVNSKNSTKVAGKSPLHKPGKECPEGNANCHSHYTGSCHENPATCTLALQAITASFHAHGEWRHAPAGWNEAHQSCIRVENPVMCPFHAQLARSVFGSSYN</sequence>
<organism evidence="2 3">
    <name type="scientific">Aureobasidium melanogenum</name>
    <name type="common">Aureobasidium pullulans var. melanogenum</name>
    <dbReference type="NCBI Taxonomy" id="46634"/>
    <lineage>
        <taxon>Eukaryota</taxon>
        <taxon>Fungi</taxon>
        <taxon>Dikarya</taxon>
        <taxon>Ascomycota</taxon>
        <taxon>Pezizomycotina</taxon>
        <taxon>Dothideomycetes</taxon>
        <taxon>Dothideomycetidae</taxon>
        <taxon>Dothideales</taxon>
        <taxon>Saccotheciaceae</taxon>
        <taxon>Aureobasidium</taxon>
    </lineage>
</organism>
<dbReference type="AlphaFoldDB" id="A0A9P8GMD3"/>
<reference evidence="2" key="2">
    <citation type="submission" date="2021-08" db="EMBL/GenBank/DDBJ databases">
        <authorList>
            <person name="Gostincar C."/>
            <person name="Sun X."/>
            <person name="Song Z."/>
            <person name="Gunde-Cimerman N."/>
        </authorList>
    </citation>
    <scope>NUCLEOTIDE SEQUENCE</scope>
    <source>
        <strain evidence="2">EXF-8016</strain>
    </source>
</reference>
<proteinExistence type="predicted"/>
<gene>
    <name evidence="2" type="ORF">KCV03_g1460</name>
</gene>
<feature type="region of interest" description="Disordered" evidence="1">
    <location>
        <begin position="206"/>
        <end position="227"/>
    </location>
</feature>
<dbReference type="OrthoDB" id="3832030at2759"/>
<evidence type="ECO:0000256" key="1">
    <source>
        <dbReference type="SAM" id="MobiDB-lite"/>
    </source>
</evidence>
<dbReference type="EMBL" id="JAHFYH010000006">
    <property type="protein sequence ID" value="KAH0231183.1"/>
    <property type="molecule type" value="Genomic_DNA"/>
</dbReference>
<name>A0A9P8GMD3_AURME</name>
<reference evidence="2" key="1">
    <citation type="journal article" date="2021" name="J Fungi (Basel)">
        <title>Virulence traits and population genomics of the black yeast Aureobasidium melanogenum.</title>
        <authorList>
            <person name="Cernosa A."/>
            <person name="Sun X."/>
            <person name="Gostincar C."/>
            <person name="Fang C."/>
            <person name="Gunde-Cimerman N."/>
            <person name="Song Z."/>
        </authorList>
    </citation>
    <scope>NUCLEOTIDE SEQUENCE</scope>
    <source>
        <strain evidence="2">EXF-8016</strain>
    </source>
</reference>
<protein>
    <submittedName>
        <fullName evidence="2">Uncharacterized protein</fullName>
    </submittedName>
</protein>
<accession>A0A9P8GMD3</accession>
<evidence type="ECO:0000313" key="2">
    <source>
        <dbReference type="EMBL" id="KAH0231183.1"/>
    </source>
</evidence>
<evidence type="ECO:0000313" key="3">
    <source>
        <dbReference type="Proteomes" id="UP000767238"/>
    </source>
</evidence>
<comment type="caution">
    <text evidence="2">The sequence shown here is derived from an EMBL/GenBank/DDBJ whole genome shotgun (WGS) entry which is preliminary data.</text>
</comment>
<dbReference type="Proteomes" id="UP000767238">
    <property type="component" value="Unassembled WGS sequence"/>
</dbReference>
<feature type="non-terminal residue" evidence="2">
    <location>
        <position position="305"/>
    </location>
</feature>